<gene>
    <name evidence="7" type="ORF">SSLN_LOCUS11357</name>
</gene>
<evidence type="ECO:0000256" key="1">
    <source>
        <dbReference type="ARBA" id="ARBA00004141"/>
    </source>
</evidence>
<reference evidence="9" key="1">
    <citation type="submission" date="2016-06" db="UniProtKB">
        <authorList>
            <consortium name="WormBaseParasite"/>
        </authorList>
    </citation>
    <scope>IDENTIFICATION</scope>
</reference>
<evidence type="ECO:0000256" key="5">
    <source>
        <dbReference type="ARBA" id="ARBA00023136"/>
    </source>
</evidence>
<evidence type="ECO:0000313" key="8">
    <source>
        <dbReference type="Proteomes" id="UP000275846"/>
    </source>
</evidence>
<evidence type="ECO:0000313" key="9">
    <source>
        <dbReference type="WBParaSite" id="SSLN_0001179301-mRNA-1"/>
    </source>
</evidence>
<accession>A0A183T4F9</accession>
<sequence>MLIGSSSELVPLQTPRLWSGDTLTLSPPDHFDGTSIDASTGAVREAISRSSDSPTAAWTAVDETSAAVPPSGGVDFSSEPEPILQEFLRVHGFRWYHLFLFAVSVLSYLADVISDAYLTITYFKQARQTFVTYIYLDAAEILRERIEDTAGTSIISTIACRECQKVIPSTNTRVQRSTDKNSDTVFDSRTSGDFYWSFLTLSLMILPALVMTGFSLAWYLLDKRASVDPPRSTKAWIIRLVLHALQLAPIVRLVILIALIFTLSLSKLPAMGCGPSITITLLRETSVLFSKVSELLRVLSMVGNVRPSFNPSGPYNHP</sequence>
<dbReference type="Pfam" id="PF09815">
    <property type="entry name" value="XK-related"/>
    <property type="match status" value="1"/>
</dbReference>
<keyword evidence="3 6" id="KW-0812">Transmembrane</keyword>
<dbReference type="Proteomes" id="UP000275846">
    <property type="component" value="Unassembled WGS sequence"/>
</dbReference>
<organism evidence="9">
    <name type="scientific">Schistocephalus solidus</name>
    <name type="common">Tapeworm</name>
    <dbReference type="NCBI Taxonomy" id="70667"/>
    <lineage>
        <taxon>Eukaryota</taxon>
        <taxon>Metazoa</taxon>
        <taxon>Spiralia</taxon>
        <taxon>Lophotrochozoa</taxon>
        <taxon>Platyhelminthes</taxon>
        <taxon>Cestoda</taxon>
        <taxon>Eucestoda</taxon>
        <taxon>Diphyllobothriidea</taxon>
        <taxon>Diphyllobothriidae</taxon>
        <taxon>Schistocephalus</taxon>
    </lineage>
</organism>
<dbReference type="EMBL" id="UYSU01036468">
    <property type="protein sequence ID" value="VDL97742.1"/>
    <property type="molecule type" value="Genomic_DNA"/>
</dbReference>
<evidence type="ECO:0000256" key="6">
    <source>
        <dbReference type="RuleBase" id="RU910716"/>
    </source>
</evidence>
<name>A0A183T4F9_SCHSO</name>
<dbReference type="GO" id="GO:0005886">
    <property type="term" value="C:plasma membrane"/>
    <property type="evidence" value="ECO:0007669"/>
    <property type="project" value="UniProtKB-ARBA"/>
</dbReference>
<feature type="transmembrane region" description="Helical" evidence="6">
    <location>
        <begin position="240"/>
        <end position="261"/>
    </location>
</feature>
<protein>
    <recommendedName>
        <fullName evidence="6">XK-related protein</fullName>
    </recommendedName>
</protein>
<dbReference type="OrthoDB" id="6136301at2759"/>
<keyword evidence="5 6" id="KW-0472">Membrane</keyword>
<evidence type="ECO:0000256" key="3">
    <source>
        <dbReference type="ARBA" id="ARBA00022692"/>
    </source>
</evidence>
<comment type="subcellular location">
    <subcellularLocation>
        <location evidence="1 6">Membrane</location>
        <topology evidence="1 6">Multi-pass membrane protein</topology>
    </subcellularLocation>
</comment>
<feature type="transmembrane region" description="Helical" evidence="6">
    <location>
        <begin position="95"/>
        <end position="118"/>
    </location>
</feature>
<evidence type="ECO:0000313" key="7">
    <source>
        <dbReference type="EMBL" id="VDL97742.1"/>
    </source>
</evidence>
<keyword evidence="4 6" id="KW-1133">Transmembrane helix</keyword>
<keyword evidence="8" id="KW-1185">Reference proteome</keyword>
<feature type="transmembrane region" description="Helical" evidence="6">
    <location>
        <begin position="194"/>
        <end position="220"/>
    </location>
</feature>
<reference evidence="7 8" key="2">
    <citation type="submission" date="2018-11" db="EMBL/GenBank/DDBJ databases">
        <authorList>
            <consortium name="Pathogen Informatics"/>
        </authorList>
    </citation>
    <scope>NUCLEOTIDE SEQUENCE [LARGE SCALE GENOMIC DNA]</scope>
    <source>
        <strain evidence="7 8">NST_G2</strain>
    </source>
</reference>
<dbReference type="AlphaFoldDB" id="A0A183T4F9"/>
<proteinExistence type="inferred from homology"/>
<evidence type="ECO:0000256" key="4">
    <source>
        <dbReference type="ARBA" id="ARBA00022989"/>
    </source>
</evidence>
<dbReference type="InterPro" id="IPR018629">
    <property type="entry name" value="XK-rel"/>
</dbReference>
<evidence type="ECO:0000256" key="2">
    <source>
        <dbReference type="ARBA" id="ARBA00008789"/>
    </source>
</evidence>
<comment type="similarity">
    <text evidence="2 6">Belongs to the XK family.</text>
</comment>
<dbReference type="WBParaSite" id="SSLN_0001179301-mRNA-1">
    <property type="protein sequence ID" value="SSLN_0001179301-mRNA-1"/>
    <property type="gene ID" value="SSLN_0001179301"/>
</dbReference>